<comment type="caution">
    <text evidence="2">The sequence shown here is derived from an EMBL/GenBank/DDBJ whole genome shotgun (WGS) entry which is preliminary data.</text>
</comment>
<name>A0ABT3FRX8_9BACT</name>
<keyword evidence="3" id="KW-1185">Reference proteome</keyword>
<feature type="signal peptide" evidence="1">
    <location>
        <begin position="1"/>
        <end position="16"/>
    </location>
</feature>
<gene>
    <name evidence="2" type="ORF">OKA04_15825</name>
</gene>
<accession>A0ABT3FRX8</accession>
<dbReference type="RefSeq" id="WP_264502161.1">
    <property type="nucleotide sequence ID" value="NZ_JAPDDS010000008.1"/>
</dbReference>
<feature type="chain" id="PRO_5045288223" evidence="1">
    <location>
        <begin position="17"/>
        <end position="148"/>
    </location>
</feature>
<evidence type="ECO:0000256" key="1">
    <source>
        <dbReference type="SAM" id="SignalP"/>
    </source>
</evidence>
<dbReference type="Proteomes" id="UP001207930">
    <property type="component" value="Unassembled WGS sequence"/>
</dbReference>
<keyword evidence="1" id="KW-0732">Signal</keyword>
<proteinExistence type="predicted"/>
<evidence type="ECO:0000313" key="3">
    <source>
        <dbReference type="Proteomes" id="UP001207930"/>
    </source>
</evidence>
<organism evidence="2 3">
    <name type="scientific">Luteolibacter flavescens</name>
    <dbReference type="NCBI Taxonomy" id="1859460"/>
    <lineage>
        <taxon>Bacteria</taxon>
        <taxon>Pseudomonadati</taxon>
        <taxon>Verrucomicrobiota</taxon>
        <taxon>Verrucomicrobiia</taxon>
        <taxon>Verrucomicrobiales</taxon>
        <taxon>Verrucomicrobiaceae</taxon>
        <taxon>Luteolibacter</taxon>
    </lineage>
</organism>
<dbReference type="EMBL" id="JAPDDS010000008">
    <property type="protein sequence ID" value="MCW1886207.1"/>
    <property type="molecule type" value="Genomic_DNA"/>
</dbReference>
<sequence>MKALLLPFLLCAAALAEPTVPAVDQKPAATVVEKPIAKLAKLETRERYTFIEVQILEKVPDGVYIRHKEGVPPRGVESLLKYGGLSFIPYESLPDAVRKQMGGFTAPEARKFREKKAEADKVGDRHILTEHKDFIAYDPKGDRNFAGE</sequence>
<reference evidence="2 3" key="1">
    <citation type="submission" date="2022-10" db="EMBL/GenBank/DDBJ databases">
        <title>Luteolibacter flavescens strain MCCC 1K03193, whole genome shotgun sequencing project.</title>
        <authorList>
            <person name="Zhao G."/>
            <person name="Shen L."/>
        </authorList>
    </citation>
    <scope>NUCLEOTIDE SEQUENCE [LARGE SCALE GENOMIC DNA]</scope>
    <source>
        <strain evidence="2 3">MCCC 1K03193</strain>
    </source>
</reference>
<protein>
    <submittedName>
        <fullName evidence="2">Uncharacterized protein</fullName>
    </submittedName>
</protein>
<evidence type="ECO:0000313" key="2">
    <source>
        <dbReference type="EMBL" id="MCW1886207.1"/>
    </source>
</evidence>